<keyword evidence="5 6" id="KW-0472">Membrane</keyword>
<dbReference type="EMBL" id="PQFZ01000003">
    <property type="protein sequence ID" value="POR54076.1"/>
    <property type="molecule type" value="Genomic_DNA"/>
</dbReference>
<dbReference type="PANTHER" id="PTHR32322">
    <property type="entry name" value="INNER MEMBRANE TRANSPORTER"/>
    <property type="match status" value="1"/>
</dbReference>
<feature type="transmembrane region" description="Helical" evidence="6">
    <location>
        <begin position="25"/>
        <end position="44"/>
    </location>
</feature>
<comment type="subcellular location">
    <subcellularLocation>
        <location evidence="1">Membrane</location>
        <topology evidence="1">Multi-pass membrane protein</topology>
    </subcellularLocation>
</comment>
<feature type="transmembrane region" description="Helical" evidence="6">
    <location>
        <begin position="145"/>
        <end position="162"/>
    </location>
</feature>
<dbReference type="PANTHER" id="PTHR32322:SF2">
    <property type="entry name" value="EAMA DOMAIN-CONTAINING PROTEIN"/>
    <property type="match status" value="1"/>
</dbReference>
<evidence type="ECO:0000313" key="8">
    <source>
        <dbReference type="EMBL" id="POR54076.1"/>
    </source>
</evidence>
<dbReference type="Proteomes" id="UP000236919">
    <property type="component" value="Unassembled WGS sequence"/>
</dbReference>
<feature type="transmembrane region" description="Helical" evidence="6">
    <location>
        <begin position="267"/>
        <end position="286"/>
    </location>
</feature>
<dbReference type="AlphaFoldDB" id="A0A2S4MH50"/>
<organism evidence="8 9">
    <name type="scientific">Bosea psychrotolerans</name>
    <dbReference type="NCBI Taxonomy" id="1871628"/>
    <lineage>
        <taxon>Bacteria</taxon>
        <taxon>Pseudomonadati</taxon>
        <taxon>Pseudomonadota</taxon>
        <taxon>Alphaproteobacteria</taxon>
        <taxon>Hyphomicrobiales</taxon>
        <taxon>Boseaceae</taxon>
        <taxon>Bosea</taxon>
    </lineage>
</organism>
<keyword evidence="9" id="KW-1185">Reference proteome</keyword>
<evidence type="ECO:0000256" key="1">
    <source>
        <dbReference type="ARBA" id="ARBA00004141"/>
    </source>
</evidence>
<dbReference type="InterPro" id="IPR050638">
    <property type="entry name" value="AA-Vitamin_Transporters"/>
</dbReference>
<feature type="domain" description="EamA" evidence="7">
    <location>
        <begin position="26"/>
        <end position="158"/>
    </location>
</feature>
<dbReference type="InterPro" id="IPR037185">
    <property type="entry name" value="EmrE-like"/>
</dbReference>
<feature type="transmembrane region" description="Helical" evidence="6">
    <location>
        <begin position="202"/>
        <end position="225"/>
    </location>
</feature>
<evidence type="ECO:0000256" key="6">
    <source>
        <dbReference type="SAM" id="Phobius"/>
    </source>
</evidence>
<dbReference type="SUPFAM" id="SSF103481">
    <property type="entry name" value="Multidrug resistance efflux transporter EmrE"/>
    <property type="match status" value="2"/>
</dbReference>
<comment type="caution">
    <text evidence="8">The sequence shown here is derived from an EMBL/GenBank/DDBJ whole genome shotgun (WGS) entry which is preliminary data.</text>
</comment>
<proteinExistence type="inferred from homology"/>
<protein>
    <submittedName>
        <fullName evidence="8">Drug/metabolite transporter (DMT)-like permease</fullName>
    </submittedName>
</protein>
<comment type="similarity">
    <text evidence="2">Belongs to the EamA transporter family.</text>
</comment>
<feature type="domain" description="EamA" evidence="7">
    <location>
        <begin position="176"/>
        <end position="308"/>
    </location>
</feature>
<feature type="transmembrane region" description="Helical" evidence="6">
    <location>
        <begin position="56"/>
        <end position="75"/>
    </location>
</feature>
<feature type="transmembrane region" description="Helical" evidence="6">
    <location>
        <begin position="91"/>
        <end position="113"/>
    </location>
</feature>
<reference evidence="8 9" key="1">
    <citation type="submission" date="2018-01" db="EMBL/GenBank/DDBJ databases">
        <title>Genomic Encyclopedia of Type Strains, Phase III (KMG-III): the genomes of soil and plant-associated and newly described type strains.</title>
        <authorList>
            <person name="Whitman W."/>
        </authorList>
    </citation>
    <scope>NUCLEOTIDE SEQUENCE [LARGE SCALE GENOMIC DNA]</scope>
    <source>
        <strain evidence="8 9">1131</strain>
    </source>
</reference>
<feature type="transmembrane region" description="Helical" evidence="6">
    <location>
        <begin position="174"/>
        <end position="195"/>
    </location>
</feature>
<evidence type="ECO:0000256" key="4">
    <source>
        <dbReference type="ARBA" id="ARBA00022989"/>
    </source>
</evidence>
<keyword evidence="3 6" id="KW-0812">Transmembrane</keyword>
<evidence type="ECO:0000313" key="9">
    <source>
        <dbReference type="Proteomes" id="UP000236919"/>
    </source>
</evidence>
<gene>
    <name evidence="8" type="ORF">CYD53_103173</name>
</gene>
<name>A0A2S4MH50_9HYPH</name>
<evidence type="ECO:0000256" key="2">
    <source>
        <dbReference type="ARBA" id="ARBA00007362"/>
    </source>
</evidence>
<feature type="transmembrane region" description="Helical" evidence="6">
    <location>
        <begin position="292"/>
        <end position="309"/>
    </location>
</feature>
<feature type="transmembrane region" description="Helical" evidence="6">
    <location>
        <begin position="119"/>
        <end position="138"/>
    </location>
</feature>
<dbReference type="Pfam" id="PF00892">
    <property type="entry name" value="EamA"/>
    <property type="match status" value="2"/>
</dbReference>
<evidence type="ECO:0000259" key="7">
    <source>
        <dbReference type="Pfam" id="PF00892"/>
    </source>
</evidence>
<dbReference type="GO" id="GO:0016020">
    <property type="term" value="C:membrane"/>
    <property type="evidence" value="ECO:0007669"/>
    <property type="project" value="UniProtKB-SubCell"/>
</dbReference>
<accession>A0A2S4MH50</accession>
<feature type="transmembrane region" description="Helical" evidence="6">
    <location>
        <begin position="231"/>
        <end position="255"/>
    </location>
</feature>
<keyword evidence="4 6" id="KW-1133">Transmembrane helix</keyword>
<evidence type="ECO:0000256" key="5">
    <source>
        <dbReference type="ARBA" id="ARBA00023136"/>
    </source>
</evidence>
<dbReference type="RefSeq" id="WP_181011735.1">
    <property type="nucleotide sequence ID" value="NZ_PQFZ01000003.1"/>
</dbReference>
<dbReference type="InterPro" id="IPR000620">
    <property type="entry name" value="EamA_dom"/>
</dbReference>
<sequence>MNQAVPPPQLAAATRLAAPAGRTPWLGIACGLTTSLIWGIQAVVSRQSVADGLTAADVTILRFATAALLLLPFALRRMRPFPVGRIGWRRALVLTALAGAPYSLVLIAGASFAPALHSATITPGLIPVFTTILAYVLAGERPGRMRLAGLALVLAGIGAFSWQALGHAPAHDSAWIGDLLFVLTAMMWTVFGLLAKRWGADAIDVTIATCLLSLLFLPVVALALPVRLGEVAWGALALQAFYQGALVGVGALFLYTQTVALLGAARATLFLPLNPAITALTGAALLGEWPSTAESIGMLLVIAGMTVALRSRGTA</sequence>
<evidence type="ECO:0000256" key="3">
    <source>
        <dbReference type="ARBA" id="ARBA00022692"/>
    </source>
</evidence>